<name>A0A9N9HX72_9GLOM</name>
<sequence length="43" mass="4261">GINSDFGAKALSSGGVGGILKKRADDDDNVIGFVERGIVPGSA</sequence>
<dbReference type="EMBL" id="CAJVPZ010022124">
    <property type="protein sequence ID" value="CAG8710376.1"/>
    <property type="molecule type" value="Genomic_DNA"/>
</dbReference>
<feature type="non-terminal residue" evidence="1">
    <location>
        <position position="1"/>
    </location>
</feature>
<proteinExistence type="predicted"/>
<dbReference type="Proteomes" id="UP000789396">
    <property type="component" value="Unassembled WGS sequence"/>
</dbReference>
<accession>A0A9N9HX72</accession>
<protein>
    <submittedName>
        <fullName evidence="1">7872_t:CDS:1</fullName>
    </submittedName>
</protein>
<organism evidence="1 2">
    <name type="scientific">Racocetra fulgida</name>
    <dbReference type="NCBI Taxonomy" id="60492"/>
    <lineage>
        <taxon>Eukaryota</taxon>
        <taxon>Fungi</taxon>
        <taxon>Fungi incertae sedis</taxon>
        <taxon>Mucoromycota</taxon>
        <taxon>Glomeromycotina</taxon>
        <taxon>Glomeromycetes</taxon>
        <taxon>Diversisporales</taxon>
        <taxon>Gigasporaceae</taxon>
        <taxon>Racocetra</taxon>
    </lineage>
</organism>
<feature type="non-terminal residue" evidence="1">
    <location>
        <position position="43"/>
    </location>
</feature>
<reference evidence="1" key="1">
    <citation type="submission" date="2021-06" db="EMBL/GenBank/DDBJ databases">
        <authorList>
            <person name="Kallberg Y."/>
            <person name="Tangrot J."/>
            <person name="Rosling A."/>
        </authorList>
    </citation>
    <scope>NUCLEOTIDE SEQUENCE</scope>
    <source>
        <strain evidence="1">IN212</strain>
    </source>
</reference>
<keyword evidence="2" id="KW-1185">Reference proteome</keyword>
<gene>
    <name evidence="1" type="ORF">RFULGI_LOCUS10805</name>
</gene>
<comment type="caution">
    <text evidence="1">The sequence shown here is derived from an EMBL/GenBank/DDBJ whole genome shotgun (WGS) entry which is preliminary data.</text>
</comment>
<evidence type="ECO:0000313" key="1">
    <source>
        <dbReference type="EMBL" id="CAG8710376.1"/>
    </source>
</evidence>
<dbReference type="AlphaFoldDB" id="A0A9N9HX72"/>
<dbReference type="OrthoDB" id="10360461at2759"/>
<evidence type="ECO:0000313" key="2">
    <source>
        <dbReference type="Proteomes" id="UP000789396"/>
    </source>
</evidence>